<feature type="domain" description="Histidine kinase" evidence="8">
    <location>
        <begin position="1"/>
        <end position="106"/>
    </location>
</feature>
<dbReference type="PANTHER" id="PTHR44936:SF10">
    <property type="entry name" value="SENSOR PROTEIN RSTB"/>
    <property type="match status" value="1"/>
</dbReference>
<accession>A0A9D2E290</accession>
<keyword evidence="6 9" id="KW-0067">ATP-binding</keyword>
<dbReference type="GO" id="GO:0000155">
    <property type="term" value="F:phosphorelay sensor kinase activity"/>
    <property type="evidence" value="ECO:0007669"/>
    <property type="project" value="TreeGrafter"/>
</dbReference>
<keyword evidence="4" id="KW-0547">Nucleotide-binding</keyword>
<dbReference type="PROSITE" id="PS50109">
    <property type="entry name" value="HIS_KIN"/>
    <property type="match status" value="1"/>
</dbReference>
<keyword evidence="5" id="KW-0418">Kinase</keyword>
<reference evidence="9" key="2">
    <citation type="submission" date="2021-04" db="EMBL/GenBank/DDBJ databases">
        <authorList>
            <person name="Gilroy R."/>
        </authorList>
    </citation>
    <scope>NUCLEOTIDE SEQUENCE</scope>
    <source>
        <strain evidence="9">ChiGjej4B4-18154</strain>
    </source>
</reference>
<dbReference type="GO" id="GO:0005524">
    <property type="term" value="F:ATP binding"/>
    <property type="evidence" value="ECO:0007669"/>
    <property type="project" value="UniProtKB-KW"/>
</dbReference>
<dbReference type="Gene3D" id="3.30.565.10">
    <property type="entry name" value="Histidine kinase-like ATPase, C-terminal domain"/>
    <property type="match status" value="1"/>
</dbReference>
<dbReference type="GO" id="GO:0005886">
    <property type="term" value="C:plasma membrane"/>
    <property type="evidence" value="ECO:0007669"/>
    <property type="project" value="TreeGrafter"/>
</dbReference>
<dbReference type="SMART" id="SM00387">
    <property type="entry name" value="HATPase_c"/>
    <property type="match status" value="1"/>
</dbReference>
<gene>
    <name evidence="9" type="ORF">H9813_00340</name>
</gene>
<dbReference type="PRINTS" id="PR00344">
    <property type="entry name" value="BCTRLSENSOR"/>
</dbReference>
<evidence type="ECO:0000259" key="8">
    <source>
        <dbReference type="PROSITE" id="PS50109"/>
    </source>
</evidence>
<name>A0A9D2E290_9FIRM</name>
<dbReference type="InterPro" id="IPR004358">
    <property type="entry name" value="Sig_transdc_His_kin-like_C"/>
</dbReference>
<reference evidence="9" key="1">
    <citation type="journal article" date="2021" name="PeerJ">
        <title>Extensive microbial diversity within the chicken gut microbiome revealed by metagenomics and culture.</title>
        <authorList>
            <person name="Gilroy R."/>
            <person name="Ravi A."/>
            <person name="Getino M."/>
            <person name="Pursley I."/>
            <person name="Horton D.L."/>
            <person name="Alikhan N.F."/>
            <person name="Baker D."/>
            <person name="Gharbi K."/>
            <person name="Hall N."/>
            <person name="Watson M."/>
            <person name="Adriaenssens E.M."/>
            <person name="Foster-Nyarko E."/>
            <person name="Jarju S."/>
            <person name="Secka A."/>
            <person name="Antonio M."/>
            <person name="Oren A."/>
            <person name="Chaudhuri R.R."/>
            <person name="La Ragione R."/>
            <person name="Hildebrand F."/>
            <person name="Pallen M.J."/>
        </authorList>
    </citation>
    <scope>NUCLEOTIDE SEQUENCE</scope>
    <source>
        <strain evidence="9">ChiGjej4B4-18154</strain>
    </source>
</reference>
<keyword evidence="3" id="KW-0808">Transferase</keyword>
<evidence type="ECO:0000256" key="5">
    <source>
        <dbReference type="ARBA" id="ARBA00022777"/>
    </source>
</evidence>
<dbReference type="SUPFAM" id="SSF55874">
    <property type="entry name" value="ATPase domain of HSP90 chaperone/DNA topoisomerase II/histidine kinase"/>
    <property type="match status" value="1"/>
</dbReference>
<evidence type="ECO:0000256" key="1">
    <source>
        <dbReference type="ARBA" id="ARBA00000085"/>
    </source>
</evidence>
<evidence type="ECO:0000313" key="10">
    <source>
        <dbReference type="Proteomes" id="UP000824035"/>
    </source>
</evidence>
<comment type="caution">
    <text evidence="9">The sequence shown here is derived from an EMBL/GenBank/DDBJ whole genome shotgun (WGS) entry which is preliminary data.</text>
</comment>
<sequence>MQELSMNLLDVAENSVAAGAKLVRIELSVDEEARRLRLSISDDGKGMDPELAKRVTDPFCTSRTSRKVGLGLPFLKMAAELTGGELTLESEEGKGTAVTALFCTDHIDMPPLGDVAASVASLIQCSPHIDFVFTLTGPGGAFCADTREMRDILGGVSLAEPEVALWLREYLAGNIREILEKE</sequence>
<dbReference type="Proteomes" id="UP000824035">
    <property type="component" value="Unassembled WGS sequence"/>
</dbReference>
<evidence type="ECO:0000256" key="7">
    <source>
        <dbReference type="ARBA" id="ARBA00023012"/>
    </source>
</evidence>
<dbReference type="Pfam" id="PF02518">
    <property type="entry name" value="HATPase_c"/>
    <property type="match status" value="1"/>
</dbReference>
<evidence type="ECO:0000256" key="4">
    <source>
        <dbReference type="ARBA" id="ARBA00022741"/>
    </source>
</evidence>
<evidence type="ECO:0000256" key="6">
    <source>
        <dbReference type="ARBA" id="ARBA00022840"/>
    </source>
</evidence>
<protein>
    <recommendedName>
        <fullName evidence="2">histidine kinase</fullName>
        <ecNumber evidence="2">2.7.13.3</ecNumber>
    </recommendedName>
</protein>
<dbReference type="InterPro" id="IPR005467">
    <property type="entry name" value="His_kinase_dom"/>
</dbReference>
<dbReference type="AlphaFoldDB" id="A0A9D2E290"/>
<keyword evidence="7" id="KW-0902">Two-component regulatory system</keyword>
<dbReference type="PANTHER" id="PTHR44936">
    <property type="entry name" value="SENSOR PROTEIN CREC"/>
    <property type="match status" value="1"/>
</dbReference>
<dbReference type="EMBL" id="DXBV01000005">
    <property type="protein sequence ID" value="HIZ29669.1"/>
    <property type="molecule type" value="Genomic_DNA"/>
</dbReference>
<comment type="catalytic activity">
    <reaction evidence="1">
        <text>ATP + protein L-histidine = ADP + protein N-phospho-L-histidine.</text>
        <dbReference type="EC" id="2.7.13.3"/>
    </reaction>
</comment>
<dbReference type="EC" id="2.7.13.3" evidence="2"/>
<evidence type="ECO:0000256" key="3">
    <source>
        <dbReference type="ARBA" id="ARBA00022679"/>
    </source>
</evidence>
<evidence type="ECO:0000313" key="9">
    <source>
        <dbReference type="EMBL" id="HIZ29669.1"/>
    </source>
</evidence>
<proteinExistence type="predicted"/>
<evidence type="ECO:0000256" key="2">
    <source>
        <dbReference type="ARBA" id="ARBA00012438"/>
    </source>
</evidence>
<dbReference type="InterPro" id="IPR050980">
    <property type="entry name" value="2C_sensor_his_kinase"/>
</dbReference>
<dbReference type="InterPro" id="IPR003594">
    <property type="entry name" value="HATPase_dom"/>
</dbReference>
<dbReference type="InterPro" id="IPR036890">
    <property type="entry name" value="HATPase_C_sf"/>
</dbReference>
<organism evidence="9 10">
    <name type="scientific">Candidatus Allofournierella merdipullorum</name>
    <dbReference type="NCBI Taxonomy" id="2838595"/>
    <lineage>
        <taxon>Bacteria</taxon>
        <taxon>Bacillati</taxon>
        <taxon>Bacillota</taxon>
        <taxon>Clostridia</taxon>
        <taxon>Eubacteriales</taxon>
        <taxon>Oscillospiraceae</taxon>
        <taxon>Allofournierella</taxon>
    </lineage>
</organism>